<dbReference type="Gene3D" id="3.40.50.720">
    <property type="entry name" value="NAD(P)-binding Rossmann-like Domain"/>
    <property type="match status" value="1"/>
</dbReference>
<dbReference type="Proteomes" id="UP000671862">
    <property type="component" value="Chromosome"/>
</dbReference>
<protein>
    <submittedName>
        <fullName evidence="6">TrkA family potassium uptake protein</fullName>
    </submittedName>
</protein>
<name>A0ABX7S4S4_9BACT</name>
<dbReference type="InterPro" id="IPR050721">
    <property type="entry name" value="Trk_Ktr_HKT_K-transport"/>
</dbReference>
<evidence type="ECO:0000256" key="2">
    <source>
        <dbReference type="ARBA" id="ARBA00022538"/>
    </source>
</evidence>
<keyword evidence="2" id="KW-0633">Potassium transport</keyword>
<evidence type="ECO:0000259" key="5">
    <source>
        <dbReference type="PROSITE" id="PS51201"/>
    </source>
</evidence>
<dbReference type="PROSITE" id="PS51201">
    <property type="entry name" value="RCK_N"/>
    <property type="match status" value="1"/>
</dbReference>
<dbReference type="EMBL" id="CP071446">
    <property type="protein sequence ID" value="QTA37481.1"/>
    <property type="molecule type" value="Genomic_DNA"/>
</dbReference>
<dbReference type="RefSeq" id="WP_207566206.1">
    <property type="nucleotide sequence ID" value="NZ_CP071446.1"/>
</dbReference>
<dbReference type="SUPFAM" id="SSF51735">
    <property type="entry name" value="NAD(P)-binding Rossmann-fold domains"/>
    <property type="match status" value="1"/>
</dbReference>
<dbReference type="PROSITE" id="PS51257">
    <property type="entry name" value="PROKAR_LIPOPROTEIN"/>
    <property type="match status" value="1"/>
</dbReference>
<organism evidence="6 7">
    <name type="scientific">Thermosipho ferrireducens</name>
    <dbReference type="NCBI Taxonomy" id="2571116"/>
    <lineage>
        <taxon>Bacteria</taxon>
        <taxon>Thermotogati</taxon>
        <taxon>Thermotogota</taxon>
        <taxon>Thermotogae</taxon>
        <taxon>Thermotogales</taxon>
        <taxon>Fervidobacteriaceae</taxon>
        <taxon>Thermosipho</taxon>
    </lineage>
</organism>
<dbReference type="PANTHER" id="PTHR43833:SF5">
    <property type="entry name" value="TRK SYSTEM POTASSIUM UPTAKE PROTEIN TRKA"/>
    <property type="match status" value="1"/>
</dbReference>
<proteinExistence type="predicted"/>
<evidence type="ECO:0000256" key="1">
    <source>
        <dbReference type="ARBA" id="ARBA00022448"/>
    </source>
</evidence>
<keyword evidence="7" id="KW-1185">Reference proteome</keyword>
<evidence type="ECO:0000313" key="6">
    <source>
        <dbReference type="EMBL" id="QTA37481.1"/>
    </source>
</evidence>
<sequence>MIGIGKTIQSLYIVIVGCGRVGANIASMASTAGHNVVVIDKVENAFENLSVEYTGFTILGDATERDVLAQAKVDKADLVLVLTDDDNTNYLVSMACKYYFAVQNVISRVYEPDNVMLFQESGIKVVSPTLLVIGELTHIVAGDKI</sequence>
<feature type="domain" description="RCK N-terminal" evidence="5">
    <location>
        <begin position="10"/>
        <end position="127"/>
    </location>
</feature>
<dbReference type="InterPro" id="IPR036291">
    <property type="entry name" value="NAD(P)-bd_dom_sf"/>
</dbReference>
<gene>
    <name evidence="6" type="ORF">JYK00_07020</name>
</gene>
<evidence type="ECO:0000256" key="4">
    <source>
        <dbReference type="ARBA" id="ARBA00023065"/>
    </source>
</evidence>
<accession>A0ABX7S4S4</accession>
<reference evidence="6 7" key="1">
    <citation type="submission" date="2021-03" db="EMBL/GenBank/DDBJ databases">
        <title>Thermosipho ferrireducens sp.nov., an anaerobic thermophilic iron-reducing bacterium isolated from a deep-sea hydrothermal sulfide deposits.</title>
        <authorList>
            <person name="Zeng X."/>
            <person name="Chen Y."/>
            <person name="Shao Z."/>
        </authorList>
    </citation>
    <scope>NUCLEOTIDE SEQUENCE [LARGE SCALE GENOMIC DNA]</scope>
    <source>
        <strain evidence="6 7">JL129W03</strain>
    </source>
</reference>
<evidence type="ECO:0000313" key="7">
    <source>
        <dbReference type="Proteomes" id="UP000671862"/>
    </source>
</evidence>
<dbReference type="PRINTS" id="PR00335">
    <property type="entry name" value="KUPTAKETRKA"/>
</dbReference>
<dbReference type="PANTHER" id="PTHR43833">
    <property type="entry name" value="POTASSIUM CHANNEL PROTEIN 2-RELATED-RELATED"/>
    <property type="match status" value="1"/>
</dbReference>
<keyword evidence="1" id="KW-0813">Transport</keyword>
<dbReference type="InterPro" id="IPR003148">
    <property type="entry name" value="RCK_N"/>
</dbReference>
<evidence type="ECO:0000256" key="3">
    <source>
        <dbReference type="ARBA" id="ARBA00022958"/>
    </source>
</evidence>
<keyword evidence="3" id="KW-0630">Potassium</keyword>
<dbReference type="Pfam" id="PF02254">
    <property type="entry name" value="TrkA_N"/>
    <property type="match status" value="1"/>
</dbReference>
<keyword evidence="4" id="KW-0406">Ion transport</keyword>
<dbReference type="InterPro" id="IPR006036">
    <property type="entry name" value="K_uptake_TrkA"/>
</dbReference>